<organism evidence="1">
    <name type="scientific">Oikopleura dioica</name>
    <name type="common">Tunicate</name>
    <dbReference type="NCBI Taxonomy" id="34765"/>
    <lineage>
        <taxon>Eukaryota</taxon>
        <taxon>Metazoa</taxon>
        <taxon>Chordata</taxon>
        <taxon>Tunicata</taxon>
        <taxon>Appendicularia</taxon>
        <taxon>Copelata</taxon>
        <taxon>Oikopleuridae</taxon>
        <taxon>Oikopleura</taxon>
    </lineage>
</organism>
<evidence type="ECO:0000313" key="1">
    <source>
        <dbReference type="EMBL" id="CBY43455.1"/>
    </source>
</evidence>
<accession>E4Z6X7</accession>
<feature type="non-terminal residue" evidence="1">
    <location>
        <position position="1"/>
    </location>
</feature>
<name>E4Z6X7_OIKDI</name>
<sequence length="22" mass="2513">RALTPGATIMTQLSRTIWMDYS</sequence>
<proteinExistence type="predicted"/>
<protein>
    <submittedName>
        <fullName evidence="1">Uncharacterized protein</fullName>
    </submittedName>
</protein>
<reference evidence="1" key="1">
    <citation type="journal article" date="2010" name="Science">
        <title>Plasticity of animal genome architecture unmasked by rapid evolution of a pelagic tunicate.</title>
        <authorList>
            <person name="Denoeud F."/>
            <person name="Henriet S."/>
            <person name="Mungpakdee S."/>
            <person name="Aury J.M."/>
            <person name="Da Silva C."/>
            <person name="Brinkmann H."/>
            <person name="Mikhaleva J."/>
            <person name="Olsen L.C."/>
            <person name="Jubin C."/>
            <person name="Canestro C."/>
            <person name="Bouquet J.M."/>
            <person name="Danks G."/>
            <person name="Poulain J."/>
            <person name="Campsteijn C."/>
            <person name="Adamski M."/>
            <person name="Cross I."/>
            <person name="Yadetie F."/>
            <person name="Muffato M."/>
            <person name="Louis A."/>
            <person name="Butcher S."/>
            <person name="Tsagkogeorga G."/>
            <person name="Konrad A."/>
            <person name="Singh S."/>
            <person name="Jensen M.F."/>
            <person name="Cong E.H."/>
            <person name="Eikeseth-Otteraa H."/>
            <person name="Noel B."/>
            <person name="Anthouard V."/>
            <person name="Porcel B.M."/>
            <person name="Kachouri-Lafond R."/>
            <person name="Nishino A."/>
            <person name="Ugolini M."/>
            <person name="Chourrout P."/>
            <person name="Nishida H."/>
            <person name="Aasland R."/>
            <person name="Huzurbazar S."/>
            <person name="Westhof E."/>
            <person name="Delsuc F."/>
            <person name="Lehrach H."/>
            <person name="Reinhardt R."/>
            <person name="Weissenbach J."/>
            <person name="Roy S.W."/>
            <person name="Artiguenave F."/>
            <person name="Postlethwait J.H."/>
            <person name="Manak J.R."/>
            <person name="Thompson E.M."/>
            <person name="Jaillon O."/>
            <person name="Du Pasquier L."/>
            <person name="Boudinot P."/>
            <person name="Liberles D.A."/>
            <person name="Volff J.N."/>
            <person name="Philippe H."/>
            <person name="Lenhard B."/>
            <person name="Roest Crollius H."/>
            <person name="Wincker P."/>
            <person name="Chourrout D."/>
        </authorList>
    </citation>
    <scope>NUCLEOTIDE SEQUENCE [LARGE SCALE GENOMIC DNA]</scope>
</reference>
<dbReference type="Proteomes" id="UP000011014">
    <property type="component" value="Unassembled WGS sequence"/>
</dbReference>
<gene>
    <name evidence="1" type="ORF">GSOID_T00028055001</name>
</gene>
<dbReference type="AlphaFoldDB" id="E4Z6X7"/>
<dbReference type="EMBL" id="FN658257">
    <property type="protein sequence ID" value="CBY43455.1"/>
    <property type="molecule type" value="Genomic_DNA"/>
</dbReference>